<dbReference type="PROSITE" id="PS50084">
    <property type="entry name" value="KH_TYPE_1"/>
    <property type="match status" value="1"/>
</dbReference>
<name>L0HB87_METFS</name>
<dbReference type="InterPro" id="IPR004088">
    <property type="entry name" value="KH_dom_type_1"/>
</dbReference>
<organism evidence="4 5">
    <name type="scientific">Methanoregula formicica (strain DSM 22288 / NBRC 105244 / SMSP)</name>
    <dbReference type="NCBI Taxonomy" id="593750"/>
    <lineage>
        <taxon>Archaea</taxon>
        <taxon>Methanobacteriati</taxon>
        <taxon>Methanobacteriota</taxon>
        <taxon>Stenosarchaea group</taxon>
        <taxon>Methanomicrobia</taxon>
        <taxon>Methanomicrobiales</taxon>
        <taxon>Methanoregulaceae</taxon>
        <taxon>Methanoregula</taxon>
    </lineage>
</organism>
<dbReference type="GeneID" id="14308856"/>
<dbReference type="eggNOG" id="arCOG04150">
    <property type="taxonomic scope" value="Archaea"/>
</dbReference>
<dbReference type="SUPFAM" id="SSF54791">
    <property type="entry name" value="Eukaryotic type KH-domain (KH-domain type I)"/>
    <property type="match status" value="2"/>
</dbReference>
<evidence type="ECO:0000313" key="4">
    <source>
        <dbReference type="EMBL" id="AGB01265.1"/>
    </source>
</evidence>
<sequence length="181" mass="20252">MMQEIKITGNRVGVLIGKGGATKKELEAKTHTTITIDSKEGLVKVEGIEEDTVSLLRAVEIVNAINRGFSPERAFEMIEDEDLLLEVIDLAGMADNPRQLDRLRGRIIGKDGRAREQIEDMTDVEISVFGKTVALIGYPEQLKTARAAVDMLIEGVPHENVFAFLDRKKKEAKQDMISYYY</sequence>
<dbReference type="Proteomes" id="UP000010824">
    <property type="component" value="Chromosome"/>
</dbReference>
<dbReference type="PANTHER" id="PTHR12826:SF13">
    <property type="entry name" value="RNA-BINDING PROTEIN PNO1"/>
    <property type="match status" value="1"/>
</dbReference>
<dbReference type="Gene3D" id="3.30.1370.10">
    <property type="entry name" value="K Homology domain, type 1"/>
    <property type="match status" value="2"/>
</dbReference>
<dbReference type="NCBIfam" id="NF010332">
    <property type="entry name" value="PRK13763.2-2"/>
    <property type="match status" value="1"/>
</dbReference>
<proteinExistence type="predicted"/>
<gene>
    <name evidence="4" type="ordered locus">Metfor_0183</name>
</gene>
<dbReference type="HOGENOM" id="CLU_064992_3_0_2"/>
<dbReference type="InterPro" id="IPR019964">
    <property type="entry name" value="KH_domain_protein_archaea"/>
</dbReference>
<dbReference type="STRING" id="593750.Metfor_0183"/>
<protein>
    <submittedName>
        <fullName evidence="4">Universal archaeal KH domain protein</fullName>
    </submittedName>
</protein>
<evidence type="ECO:0000256" key="2">
    <source>
        <dbReference type="PROSITE-ProRule" id="PRU00117"/>
    </source>
</evidence>
<dbReference type="GO" id="GO:0003723">
    <property type="term" value="F:RNA binding"/>
    <property type="evidence" value="ECO:0007669"/>
    <property type="project" value="UniProtKB-UniRule"/>
</dbReference>
<dbReference type="FunCoup" id="L0HB87">
    <property type="interactions" value="80"/>
</dbReference>
<dbReference type="InterPro" id="IPR055211">
    <property type="entry name" value="KH_PNO1_2nd"/>
</dbReference>
<accession>L0HB87</accession>
<dbReference type="InParanoid" id="L0HB87"/>
<feature type="domain" description="K Homology" evidence="3">
    <location>
        <begin position="82"/>
        <end position="154"/>
    </location>
</feature>
<dbReference type="Pfam" id="PF22891">
    <property type="entry name" value="KH_PNO1_2nd"/>
    <property type="match status" value="1"/>
</dbReference>
<reference evidence="5" key="1">
    <citation type="submission" date="2011-12" db="EMBL/GenBank/DDBJ databases">
        <title>Complete sequence of Methanoregula formicicum SMSP.</title>
        <authorList>
            <person name="Lucas S."/>
            <person name="Han J."/>
            <person name="Lapidus A."/>
            <person name="Cheng J.-F."/>
            <person name="Goodwin L."/>
            <person name="Pitluck S."/>
            <person name="Peters L."/>
            <person name="Ovchinnikova G."/>
            <person name="Teshima H."/>
            <person name="Detter J.C."/>
            <person name="Han C."/>
            <person name="Tapia R."/>
            <person name="Land M."/>
            <person name="Hauser L."/>
            <person name="Kyrpides N."/>
            <person name="Ivanova N."/>
            <person name="Pagani I."/>
            <person name="Imachi H."/>
            <person name="Tamaki H."/>
            <person name="Sekiguchi Y."/>
            <person name="Kamagata Y."/>
            <person name="Cadillo-Quiroz H."/>
            <person name="Zinder S."/>
            <person name="Liu W.-T."/>
            <person name="Woyke T."/>
        </authorList>
    </citation>
    <scope>NUCLEOTIDE SEQUENCE [LARGE SCALE GENOMIC DNA]</scope>
    <source>
        <strain evidence="5">DSM 22288 / NBRC 105244 / SMSP</strain>
    </source>
</reference>
<dbReference type="SMART" id="SM00322">
    <property type="entry name" value="KH"/>
    <property type="match status" value="2"/>
</dbReference>
<keyword evidence="5" id="KW-1185">Reference proteome</keyword>
<dbReference type="EMBL" id="CP003167">
    <property type="protein sequence ID" value="AGB01265.1"/>
    <property type="molecule type" value="Genomic_DNA"/>
</dbReference>
<evidence type="ECO:0000256" key="1">
    <source>
        <dbReference type="ARBA" id="ARBA00022884"/>
    </source>
</evidence>
<dbReference type="NCBIfam" id="TIGR03665">
    <property type="entry name" value="arCOG04150"/>
    <property type="match status" value="1"/>
</dbReference>
<dbReference type="AlphaFoldDB" id="L0HB87"/>
<dbReference type="InterPro" id="IPR036612">
    <property type="entry name" value="KH_dom_type_1_sf"/>
</dbReference>
<dbReference type="PANTHER" id="PTHR12826">
    <property type="entry name" value="RIBONUCLEASE Y"/>
    <property type="match status" value="1"/>
</dbReference>
<dbReference type="RefSeq" id="WP_015284229.1">
    <property type="nucleotide sequence ID" value="NC_019943.1"/>
</dbReference>
<dbReference type="InterPro" id="IPR004087">
    <property type="entry name" value="KH_dom"/>
</dbReference>
<evidence type="ECO:0000313" key="5">
    <source>
        <dbReference type="Proteomes" id="UP000010824"/>
    </source>
</evidence>
<keyword evidence="1 2" id="KW-0694">RNA-binding</keyword>
<dbReference type="OrthoDB" id="7870at2157"/>
<dbReference type="KEGG" id="mfo:Metfor_0183"/>
<dbReference type="Pfam" id="PF00013">
    <property type="entry name" value="KH_1"/>
    <property type="match status" value="1"/>
</dbReference>
<reference evidence="4 5" key="2">
    <citation type="journal article" date="2014" name="Genome Announc.">
        <title>Complete Genome Sequence of Methanoregula formicica SMSPT, a Mesophilic Hydrogenotrophic Methanogen Isolated from a Methanogenic Upflow Anaerobic Sludge Blanket Reactor.</title>
        <authorList>
            <person name="Yamamoto K."/>
            <person name="Tamaki H."/>
            <person name="Cadillo-Quiroz H."/>
            <person name="Imachi H."/>
            <person name="Kyrpides N."/>
            <person name="Woyke T."/>
            <person name="Goodwin L."/>
            <person name="Zinder S.H."/>
            <person name="Kamagata Y."/>
            <person name="Liu W.T."/>
        </authorList>
    </citation>
    <scope>NUCLEOTIDE SEQUENCE [LARGE SCALE GENOMIC DNA]</scope>
    <source>
        <strain evidence="5">DSM 22288 / NBRC 105244 / SMSP</strain>
    </source>
</reference>
<evidence type="ECO:0000259" key="3">
    <source>
        <dbReference type="SMART" id="SM00322"/>
    </source>
</evidence>
<feature type="domain" description="K Homology" evidence="3">
    <location>
        <begin position="1"/>
        <end position="64"/>
    </location>
</feature>